<name>A0ABU6TDX2_9FABA</name>
<keyword evidence="9" id="KW-1185">Reference proteome</keyword>
<evidence type="ECO:0000256" key="3">
    <source>
        <dbReference type="ARBA" id="ARBA00023125"/>
    </source>
</evidence>
<comment type="subcellular location">
    <subcellularLocation>
        <location evidence="1">Nucleus</location>
    </subcellularLocation>
</comment>
<evidence type="ECO:0000259" key="7">
    <source>
        <dbReference type="PROSITE" id="PS51369"/>
    </source>
</evidence>
<feature type="non-terminal residue" evidence="8">
    <location>
        <position position="210"/>
    </location>
</feature>
<feature type="region of interest" description="Disordered" evidence="6">
    <location>
        <begin position="168"/>
        <end position="187"/>
    </location>
</feature>
<dbReference type="EMBL" id="JASCZI010090810">
    <property type="protein sequence ID" value="MED6146740.1"/>
    <property type="molecule type" value="Genomic_DNA"/>
</dbReference>
<accession>A0ABU6TDX2</accession>
<evidence type="ECO:0000313" key="8">
    <source>
        <dbReference type="EMBL" id="MED6146740.1"/>
    </source>
</evidence>
<dbReference type="PANTHER" id="PTHR31072">
    <property type="entry name" value="TRANSCRIPTION FACTOR TCP4-RELATED"/>
    <property type="match status" value="1"/>
</dbReference>
<dbReference type="PANTHER" id="PTHR31072:SF224">
    <property type="entry name" value="TRANSCRIPTION FACTOR TCP1"/>
    <property type="match status" value="1"/>
</dbReference>
<dbReference type="InterPro" id="IPR017887">
    <property type="entry name" value="TF_TCP_subgr"/>
</dbReference>
<evidence type="ECO:0000313" key="9">
    <source>
        <dbReference type="Proteomes" id="UP001341840"/>
    </source>
</evidence>
<gene>
    <name evidence="8" type="ORF">PIB30_037557</name>
</gene>
<keyword evidence="5" id="KW-0539">Nucleus</keyword>
<sequence length="210" mass="24055">MVVEAPKFFLSSKEMKNTKSKLPVVVDAMVRRKNNCNDKDCGADLGRRRRWRLKPPHLPPDFKLFIGSLPFSVDSPQLAEIFENVDTFLVKGWFSDFHGRDYNCEVAERSIGEALGNCLEGDWQRREKKLSIEIARKFFDLQDMLGFDKASNTLKWLLTKSKRAIKELDRSKQQSSSGNNNGGGVTNYIKNFSSSSFHEGKYEFKQTSSQ</sequence>
<protein>
    <recommendedName>
        <fullName evidence="7">TCP domain-containing protein</fullName>
    </recommendedName>
</protein>
<dbReference type="Pfam" id="PF03634">
    <property type="entry name" value="TCP"/>
    <property type="match status" value="1"/>
</dbReference>
<proteinExistence type="predicted"/>
<feature type="domain" description="TCP" evidence="7">
    <location>
        <begin position="99"/>
        <end position="168"/>
    </location>
</feature>
<evidence type="ECO:0000256" key="4">
    <source>
        <dbReference type="ARBA" id="ARBA00023163"/>
    </source>
</evidence>
<keyword evidence="2" id="KW-0805">Transcription regulation</keyword>
<comment type="caution">
    <text evidence="8">The sequence shown here is derived from an EMBL/GenBank/DDBJ whole genome shotgun (WGS) entry which is preliminary data.</text>
</comment>
<evidence type="ECO:0000256" key="2">
    <source>
        <dbReference type="ARBA" id="ARBA00023015"/>
    </source>
</evidence>
<organism evidence="8 9">
    <name type="scientific">Stylosanthes scabra</name>
    <dbReference type="NCBI Taxonomy" id="79078"/>
    <lineage>
        <taxon>Eukaryota</taxon>
        <taxon>Viridiplantae</taxon>
        <taxon>Streptophyta</taxon>
        <taxon>Embryophyta</taxon>
        <taxon>Tracheophyta</taxon>
        <taxon>Spermatophyta</taxon>
        <taxon>Magnoliopsida</taxon>
        <taxon>eudicotyledons</taxon>
        <taxon>Gunneridae</taxon>
        <taxon>Pentapetalae</taxon>
        <taxon>rosids</taxon>
        <taxon>fabids</taxon>
        <taxon>Fabales</taxon>
        <taxon>Fabaceae</taxon>
        <taxon>Papilionoideae</taxon>
        <taxon>50 kb inversion clade</taxon>
        <taxon>dalbergioids sensu lato</taxon>
        <taxon>Dalbergieae</taxon>
        <taxon>Pterocarpus clade</taxon>
        <taxon>Stylosanthes</taxon>
    </lineage>
</organism>
<dbReference type="SUPFAM" id="SSF54928">
    <property type="entry name" value="RNA-binding domain, RBD"/>
    <property type="match status" value="1"/>
</dbReference>
<dbReference type="InterPro" id="IPR005333">
    <property type="entry name" value="Transcription_factor_TCP"/>
</dbReference>
<evidence type="ECO:0000256" key="1">
    <source>
        <dbReference type="ARBA" id="ARBA00004123"/>
    </source>
</evidence>
<dbReference type="PROSITE" id="PS51369">
    <property type="entry name" value="TCP"/>
    <property type="match status" value="1"/>
</dbReference>
<dbReference type="Proteomes" id="UP001341840">
    <property type="component" value="Unassembled WGS sequence"/>
</dbReference>
<keyword evidence="4" id="KW-0804">Transcription</keyword>
<reference evidence="8 9" key="1">
    <citation type="journal article" date="2023" name="Plants (Basel)">
        <title>Bridging the Gap: Combining Genomics and Transcriptomics Approaches to Understand Stylosanthes scabra, an Orphan Legume from the Brazilian Caatinga.</title>
        <authorList>
            <person name="Ferreira-Neto J.R.C."/>
            <person name="da Silva M.D."/>
            <person name="Binneck E."/>
            <person name="de Melo N.F."/>
            <person name="da Silva R.H."/>
            <person name="de Melo A.L.T.M."/>
            <person name="Pandolfi V."/>
            <person name="Bustamante F.O."/>
            <person name="Brasileiro-Vidal A.C."/>
            <person name="Benko-Iseppon A.M."/>
        </authorList>
    </citation>
    <scope>NUCLEOTIDE SEQUENCE [LARGE SCALE GENOMIC DNA]</scope>
    <source>
        <tissue evidence="8">Leaves</tissue>
    </source>
</reference>
<evidence type="ECO:0000256" key="6">
    <source>
        <dbReference type="SAM" id="MobiDB-lite"/>
    </source>
</evidence>
<dbReference type="InterPro" id="IPR035979">
    <property type="entry name" value="RBD_domain_sf"/>
</dbReference>
<evidence type="ECO:0000256" key="5">
    <source>
        <dbReference type="ARBA" id="ARBA00023242"/>
    </source>
</evidence>
<keyword evidence="3" id="KW-0238">DNA-binding</keyword>